<keyword evidence="3" id="KW-0408">Iron</keyword>
<evidence type="ECO:0000256" key="2">
    <source>
        <dbReference type="ARBA" id="ARBA00022723"/>
    </source>
</evidence>
<evidence type="ECO:0000256" key="1">
    <source>
        <dbReference type="ARBA" id="ARBA00022485"/>
    </source>
</evidence>
<feature type="domain" description="4Fe-4S ferredoxin-type" evidence="5">
    <location>
        <begin position="575"/>
        <end position="604"/>
    </location>
</feature>
<dbReference type="GO" id="GO:0051539">
    <property type="term" value="F:4 iron, 4 sulfur cluster binding"/>
    <property type="evidence" value="ECO:0007669"/>
    <property type="project" value="UniProtKB-KW"/>
</dbReference>
<keyword evidence="2" id="KW-0479">Metal-binding</keyword>
<dbReference type="STRING" id="543728.Vapar_4065"/>
<evidence type="ECO:0000256" key="4">
    <source>
        <dbReference type="ARBA" id="ARBA00023014"/>
    </source>
</evidence>
<dbReference type="InterPro" id="IPR017896">
    <property type="entry name" value="4Fe4S_Fe-S-bd"/>
</dbReference>
<dbReference type="PROSITE" id="PS00198">
    <property type="entry name" value="4FE4S_FER_1"/>
    <property type="match status" value="4"/>
</dbReference>
<dbReference type="PANTHER" id="PTHR43687:SF4">
    <property type="entry name" value="BLR5484 PROTEIN"/>
    <property type="match status" value="1"/>
</dbReference>
<evidence type="ECO:0000313" key="6">
    <source>
        <dbReference type="EMBL" id="ACS20679.1"/>
    </source>
</evidence>
<reference evidence="6" key="1">
    <citation type="submission" date="2009-06" db="EMBL/GenBank/DDBJ databases">
        <title>Complete sequence of chromosome 1 of Variovorax paradoxus S110.</title>
        <authorList>
            <consortium name="US DOE Joint Genome Institute"/>
            <person name="Lucas S."/>
            <person name="Copeland A."/>
            <person name="Lapidus A."/>
            <person name="Glavina del Rio T."/>
            <person name="Tice H."/>
            <person name="Bruce D."/>
            <person name="Goodwin L."/>
            <person name="Pitluck S."/>
            <person name="Chertkov O."/>
            <person name="Brettin T."/>
            <person name="Detter J.C."/>
            <person name="Han C."/>
            <person name="Larimer F."/>
            <person name="Land M."/>
            <person name="Hauser L."/>
            <person name="Kyrpides N."/>
            <person name="Ovchinnikova G."/>
            <person name="Orwin P."/>
            <person name="Leadbetter J.R."/>
            <person name="Spain J.C."/>
            <person name="Han J.I."/>
        </authorList>
    </citation>
    <scope>NUCLEOTIDE SEQUENCE</scope>
    <source>
        <strain evidence="6">S110</strain>
    </source>
</reference>
<feature type="domain" description="4Fe-4S ferredoxin-type" evidence="5">
    <location>
        <begin position="606"/>
        <end position="635"/>
    </location>
</feature>
<dbReference type="KEGG" id="vap:Vapar_4065"/>
<keyword evidence="4" id="KW-0411">Iron-sulfur</keyword>
<organism evidence="6">
    <name type="scientific">Variovorax paradoxus (strain S110)</name>
    <dbReference type="NCBI Taxonomy" id="543728"/>
    <lineage>
        <taxon>Bacteria</taxon>
        <taxon>Pseudomonadati</taxon>
        <taxon>Pseudomonadota</taxon>
        <taxon>Betaproteobacteria</taxon>
        <taxon>Burkholderiales</taxon>
        <taxon>Comamonadaceae</taxon>
        <taxon>Variovorax</taxon>
    </lineage>
</organism>
<dbReference type="InterPro" id="IPR050572">
    <property type="entry name" value="Fe-S_Ferredoxin"/>
</dbReference>
<feature type="domain" description="4Fe-4S ferredoxin-type" evidence="5">
    <location>
        <begin position="188"/>
        <end position="217"/>
    </location>
</feature>
<protein>
    <submittedName>
        <fullName evidence="6">4Fe-4S ferredoxin iron-sulfur binding domain protein</fullName>
    </submittedName>
</protein>
<dbReference type="PROSITE" id="PS51379">
    <property type="entry name" value="4FE4S_FER_2"/>
    <property type="match status" value="5"/>
</dbReference>
<dbReference type="AlphaFoldDB" id="C5CWS2"/>
<dbReference type="SUPFAM" id="SSF54862">
    <property type="entry name" value="4Fe-4S ferredoxins"/>
    <property type="match status" value="1"/>
</dbReference>
<evidence type="ECO:0000259" key="5">
    <source>
        <dbReference type="PROSITE" id="PS51379"/>
    </source>
</evidence>
<dbReference type="PANTHER" id="PTHR43687">
    <property type="entry name" value="ADENYLYLSULFATE REDUCTASE, BETA SUBUNIT"/>
    <property type="match status" value="1"/>
</dbReference>
<keyword evidence="1" id="KW-0004">4Fe-4S</keyword>
<accession>C5CWS2</accession>
<dbReference type="InterPro" id="IPR017900">
    <property type="entry name" value="4Fe4S_Fe_S_CS"/>
</dbReference>
<gene>
    <name evidence="6" type="ordered locus">Vapar_4065</name>
</gene>
<dbReference type="Gene3D" id="3.30.70.20">
    <property type="match status" value="4"/>
</dbReference>
<feature type="domain" description="4Fe-4S ferredoxin-type" evidence="5">
    <location>
        <begin position="310"/>
        <end position="339"/>
    </location>
</feature>
<sequence>MTTTLICDCNQTMPLEPKTLGAALAEPLPLHSTLCRREAPAFQRAIRSGDEVVVACTQERRLFTELAEQTEGATSPIRFVNIRETGGWSRDAKSASPKIAALLAVAHLPEPDPVSTVSYASQGRLLIVGPLDAAEKAAALVADSLQVSIFSTGPGAAGGAQERRWPVMAGRIASLTGWLGAFSLKWTRDNPIDLDLCTRCNACLGVCPEQAIGLDYQIDLARCTSHRDCEKACSVAGAIHFGRAPEALDAEFDLVLDLGANALIDWHAPPQGYFHLAGGLAHAEGLSTVLRLRELVGEFEKPKFFDYKQKLCAHSRNEVVGCNACVEVCSAHAISSDKERQRIVVNPQLCVGCGACTTVCPTGALGYTYPRAPDQGRKLRTLLATYLGAGGRDATVLLHSEEGGQALIEQLGRAAQLGRGKRDGLAGVPAHVLPVALMHVASTGIDLWLSAIAFGASQVAVLATGEEAPRYLDALRKQMAVAQALLTGLGYTGTHFHLLEAGTPAALDAALAGLRATRQRVPATAARFAVGAEKRGTLEMTLDHLMEQAPALSAPPADAAAAALEIALPAGSPFGAVTVNKDSCTLCLACVSACPASALQDNQNAPQLRFIEKNCVQCGLCATTCPENAIALVPRLLAAPERKQPVLLNEAKPWACIRCSKPFGTQKAIEAMLGKLAGHAMFQGEALERLKMCSDCRVIDLYSAQNEMKITQL</sequence>
<dbReference type="HOGENOM" id="CLU_022482_0_0_4"/>
<dbReference type="Pfam" id="PF12838">
    <property type="entry name" value="Fer4_7"/>
    <property type="match status" value="1"/>
</dbReference>
<dbReference type="eggNOG" id="COG1148">
    <property type="taxonomic scope" value="Bacteria"/>
</dbReference>
<dbReference type="GO" id="GO:0046872">
    <property type="term" value="F:metal ion binding"/>
    <property type="evidence" value="ECO:0007669"/>
    <property type="project" value="UniProtKB-KW"/>
</dbReference>
<proteinExistence type="predicted"/>
<name>C5CWS2_VARPS</name>
<dbReference type="EMBL" id="CP001635">
    <property type="protein sequence ID" value="ACS20679.1"/>
    <property type="molecule type" value="Genomic_DNA"/>
</dbReference>
<feature type="domain" description="4Fe-4S ferredoxin-type" evidence="5">
    <location>
        <begin position="341"/>
        <end position="370"/>
    </location>
</feature>
<evidence type="ECO:0000256" key="3">
    <source>
        <dbReference type="ARBA" id="ARBA00023004"/>
    </source>
</evidence>
<dbReference type="Pfam" id="PF00037">
    <property type="entry name" value="Fer4"/>
    <property type="match status" value="1"/>
</dbReference>
<dbReference type="Pfam" id="PF13187">
    <property type="entry name" value="Fer4_9"/>
    <property type="match status" value="1"/>
</dbReference>